<feature type="domain" description="Phage-Barnase-EndoU-ColicinE5/D-RelE like nuclease 2" evidence="1">
    <location>
        <begin position="45"/>
        <end position="145"/>
    </location>
</feature>
<evidence type="ECO:0000313" key="2">
    <source>
        <dbReference type="EMBL" id="VVN86320.1"/>
    </source>
</evidence>
<sequence>MRTLERDLRSQAIDEVQAATSHEDAIEVVAQHLGFVDPAILSLAVETPMGGVTILRSCIYHIVEKRMDARERYVKMALDTLCGPLEVWKVAFTNETYRLAFIGAYESKRQMLVSVSLVGGQVMWNFMQSDAKALNKYRHGELLFKRYTLL</sequence>
<dbReference type="RefSeq" id="WP_224788181.1">
    <property type="nucleotide sequence ID" value="NZ_CABVHQ010000010.1"/>
</dbReference>
<dbReference type="Proteomes" id="UP000337909">
    <property type="component" value="Unassembled WGS sequence"/>
</dbReference>
<accession>A0A5E7B6C1</accession>
<organism evidence="2 3">
    <name type="scientific">Pseudomonas fluorescens</name>
    <dbReference type="NCBI Taxonomy" id="294"/>
    <lineage>
        <taxon>Bacteria</taxon>
        <taxon>Pseudomonadati</taxon>
        <taxon>Pseudomonadota</taxon>
        <taxon>Gammaproteobacteria</taxon>
        <taxon>Pseudomonadales</taxon>
        <taxon>Pseudomonadaceae</taxon>
        <taxon>Pseudomonas</taxon>
    </lineage>
</organism>
<proteinExistence type="predicted"/>
<gene>
    <name evidence="2" type="ORF">PS691_01501</name>
</gene>
<dbReference type="InterPro" id="IPR041110">
    <property type="entry name" value="PBECR2"/>
</dbReference>
<reference evidence="2 3" key="1">
    <citation type="submission" date="2019-09" db="EMBL/GenBank/DDBJ databases">
        <authorList>
            <person name="Chandra G."/>
            <person name="Truman W A."/>
        </authorList>
    </citation>
    <scope>NUCLEOTIDE SEQUENCE [LARGE SCALE GENOMIC DNA]</scope>
    <source>
        <strain evidence="2">PS691</strain>
    </source>
</reference>
<evidence type="ECO:0000313" key="3">
    <source>
        <dbReference type="Proteomes" id="UP000337909"/>
    </source>
</evidence>
<dbReference type="AlphaFoldDB" id="A0A5E7B6C1"/>
<protein>
    <recommendedName>
        <fullName evidence="1">Phage-Barnase-EndoU-ColicinE5/D-RelE like nuclease 2 domain-containing protein</fullName>
    </recommendedName>
</protein>
<name>A0A5E7B6C1_PSEFL</name>
<evidence type="ECO:0000259" key="1">
    <source>
        <dbReference type="Pfam" id="PF18810"/>
    </source>
</evidence>
<dbReference type="EMBL" id="CABVHQ010000010">
    <property type="protein sequence ID" value="VVN86320.1"/>
    <property type="molecule type" value="Genomic_DNA"/>
</dbReference>
<dbReference type="Pfam" id="PF18810">
    <property type="entry name" value="PBECR2"/>
    <property type="match status" value="1"/>
</dbReference>